<evidence type="ECO:0008006" key="8">
    <source>
        <dbReference type="Google" id="ProtNLM"/>
    </source>
</evidence>
<dbReference type="InterPro" id="IPR001128">
    <property type="entry name" value="Cyt_P450"/>
</dbReference>
<dbReference type="SUPFAM" id="SSF48264">
    <property type="entry name" value="Cytochrome P450"/>
    <property type="match status" value="1"/>
</dbReference>
<dbReference type="EMBL" id="UOFL01000205">
    <property type="protein sequence ID" value="VAW80812.1"/>
    <property type="molecule type" value="Genomic_DNA"/>
</dbReference>
<evidence type="ECO:0000256" key="1">
    <source>
        <dbReference type="ARBA" id="ARBA00010617"/>
    </source>
</evidence>
<dbReference type="InterPro" id="IPR002401">
    <property type="entry name" value="Cyt_P450_E_grp-I"/>
</dbReference>
<evidence type="ECO:0000256" key="3">
    <source>
        <dbReference type="ARBA" id="ARBA00022723"/>
    </source>
</evidence>
<evidence type="ECO:0000256" key="6">
    <source>
        <dbReference type="ARBA" id="ARBA00023033"/>
    </source>
</evidence>
<dbReference type="InterPro" id="IPR017972">
    <property type="entry name" value="Cyt_P450_CS"/>
</dbReference>
<dbReference type="Pfam" id="PF00067">
    <property type="entry name" value="p450"/>
    <property type="match status" value="1"/>
</dbReference>
<name>A0A3B0YZV9_9ZZZZ</name>
<dbReference type="GO" id="GO:0016705">
    <property type="term" value="F:oxidoreductase activity, acting on paired donors, with incorporation or reduction of molecular oxygen"/>
    <property type="evidence" value="ECO:0007669"/>
    <property type="project" value="InterPro"/>
</dbReference>
<dbReference type="PANTHER" id="PTHR24291">
    <property type="entry name" value="CYTOCHROME P450 FAMILY 4"/>
    <property type="match status" value="1"/>
</dbReference>
<dbReference type="PRINTS" id="PR00385">
    <property type="entry name" value="P450"/>
</dbReference>
<sequence length="455" mass="53086">MSNSTKKIITGPRGWPLSGNLYHLKNDILKKLQDDRARFGSIMKYRIGYYKYIVINSPEYIRHVLLEQKSNYSKQTLSNEQSKHITGESLLTLHGDDWHKQRRRMQGAFRKNAVANYYKDMNVATDTFLQHCQNHQGPINITHAMTNLTYTIVGKALFGAKLQDSQEQIRESLDIALHYIHGRIESLIRLPLWGYTRKQRRFKQAIQQFDNIVNSIIEQRHASNDENDLLQKLLISVDEKDQSRMTQQQLRNEIVTLLLAGHETTANLMTWCLYELASKPDIQEKLYEEVKDIDFSTITAKQLGSLEYTFRIIQESMRLYPPVWLMERHTINKDEINGYTIPKNTTIIISPWVMHRHPEYWAYPNEFNIDNFLPENFEKIPDYVFIPFGKGPRMCIGMNFAIQEAIIILAKIGQQFILDQASPANVTPDPSITLRPVKNMQVRFTAREKNVSHET</sequence>
<gene>
    <name evidence="7" type="ORF">MNBD_GAMMA12-2399</name>
</gene>
<protein>
    <recommendedName>
        <fullName evidence="8">Cytochrome P450</fullName>
    </recommendedName>
</protein>
<evidence type="ECO:0000256" key="4">
    <source>
        <dbReference type="ARBA" id="ARBA00023002"/>
    </source>
</evidence>
<keyword evidence="2" id="KW-0349">Heme</keyword>
<dbReference type="PRINTS" id="PR00463">
    <property type="entry name" value="EP450I"/>
</dbReference>
<keyword evidence="3" id="KW-0479">Metal-binding</keyword>
<reference evidence="7" key="1">
    <citation type="submission" date="2018-06" db="EMBL/GenBank/DDBJ databases">
        <authorList>
            <person name="Zhirakovskaya E."/>
        </authorList>
    </citation>
    <scope>NUCLEOTIDE SEQUENCE</scope>
</reference>
<dbReference type="PANTHER" id="PTHR24291:SF50">
    <property type="entry name" value="BIFUNCTIONAL ALBAFLAVENONE MONOOXYGENASE_TERPENE SYNTHASE"/>
    <property type="match status" value="1"/>
</dbReference>
<dbReference type="PROSITE" id="PS00086">
    <property type="entry name" value="CYTOCHROME_P450"/>
    <property type="match status" value="1"/>
</dbReference>
<evidence type="ECO:0000256" key="2">
    <source>
        <dbReference type="ARBA" id="ARBA00022617"/>
    </source>
</evidence>
<dbReference type="Gene3D" id="1.10.630.10">
    <property type="entry name" value="Cytochrome P450"/>
    <property type="match status" value="1"/>
</dbReference>
<dbReference type="GO" id="GO:0004497">
    <property type="term" value="F:monooxygenase activity"/>
    <property type="evidence" value="ECO:0007669"/>
    <property type="project" value="UniProtKB-KW"/>
</dbReference>
<dbReference type="InterPro" id="IPR050196">
    <property type="entry name" value="Cytochrome_P450_Monoox"/>
</dbReference>
<keyword evidence="4" id="KW-0560">Oxidoreductase</keyword>
<dbReference type="GO" id="GO:0005506">
    <property type="term" value="F:iron ion binding"/>
    <property type="evidence" value="ECO:0007669"/>
    <property type="project" value="InterPro"/>
</dbReference>
<keyword evidence="5" id="KW-0408">Iron</keyword>
<evidence type="ECO:0000256" key="5">
    <source>
        <dbReference type="ARBA" id="ARBA00023004"/>
    </source>
</evidence>
<dbReference type="InterPro" id="IPR036396">
    <property type="entry name" value="Cyt_P450_sf"/>
</dbReference>
<comment type="similarity">
    <text evidence="1">Belongs to the cytochrome P450 family.</text>
</comment>
<accession>A0A3B0YZV9</accession>
<dbReference type="GO" id="GO:0020037">
    <property type="term" value="F:heme binding"/>
    <property type="evidence" value="ECO:0007669"/>
    <property type="project" value="InterPro"/>
</dbReference>
<organism evidence="7">
    <name type="scientific">hydrothermal vent metagenome</name>
    <dbReference type="NCBI Taxonomy" id="652676"/>
    <lineage>
        <taxon>unclassified sequences</taxon>
        <taxon>metagenomes</taxon>
        <taxon>ecological metagenomes</taxon>
    </lineage>
</organism>
<keyword evidence="6" id="KW-0503">Monooxygenase</keyword>
<dbReference type="AlphaFoldDB" id="A0A3B0YZV9"/>
<proteinExistence type="inferred from homology"/>
<evidence type="ECO:0000313" key="7">
    <source>
        <dbReference type="EMBL" id="VAW80812.1"/>
    </source>
</evidence>